<dbReference type="SMART" id="SM00283">
    <property type="entry name" value="MA"/>
    <property type="match status" value="1"/>
</dbReference>
<dbReference type="Gene3D" id="1.10.287.950">
    <property type="entry name" value="Methyl-accepting chemotaxis protein"/>
    <property type="match status" value="1"/>
</dbReference>
<keyword evidence="2" id="KW-0997">Cell inner membrane</keyword>
<comment type="subcellular location">
    <subcellularLocation>
        <location evidence="1">Cell inner membrane</location>
        <topology evidence="1">Multi-pass membrane protein</topology>
    </subcellularLocation>
</comment>
<comment type="caution">
    <text evidence="9">The sequence shown here is derived from an EMBL/GenBank/DDBJ whole genome shotgun (WGS) entry which is preliminary data.</text>
</comment>
<dbReference type="GO" id="GO:0006935">
    <property type="term" value="P:chemotaxis"/>
    <property type="evidence" value="ECO:0007669"/>
    <property type="project" value="InterPro"/>
</dbReference>
<dbReference type="PRINTS" id="PR00260">
    <property type="entry name" value="CHEMTRNSDUCR"/>
</dbReference>
<dbReference type="GO" id="GO:0007165">
    <property type="term" value="P:signal transduction"/>
    <property type="evidence" value="ECO:0007669"/>
    <property type="project" value="UniProtKB-KW"/>
</dbReference>
<evidence type="ECO:0000256" key="2">
    <source>
        <dbReference type="ARBA" id="ARBA00022519"/>
    </source>
</evidence>
<feature type="domain" description="Methyl-accepting transducer" evidence="6">
    <location>
        <begin position="301"/>
        <end position="534"/>
    </location>
</feature>
<feature type="domain" description="HAMP" evidence="8">
    <location>
        <begin position="207"/>
        <end position="260"/>
    </location>
</feature>
<dbReference type="Pfam" id="PF00672">
    <property type="entry name" value="HAMP"/>
    <property type="match status" value="1"/>
</dbReference>
<evidence type="ECO:0000256" key="4">
    <source>
        <dbReference type="ARBA" id="ARBA00029447"/>
    </source>
</evidence>
<accession>A0A1J5Q8K7</accession>
<dbReference type="SUPFAM" id="SSF58104">
    <property type="entry name" value="Methyl-accepting chemotaxis protein (MCP) signaling domain"/>
    <property type="match status" value="1"/>
</dbReference>
<dbReference type="Gene3D" id="6.10.340.10">
    <property type="match status" value="1"/>
</dbReference>
<dbReference type="PROSITE" id="PS50111">
    <property type="entry name" value="CHEMOTAXIS_TRANSDUC_2"/>
    <property type="match status" value="1"/>
</dbReference>
<dbReference type="InterPro" id="IPR000727">
    <property type="entry name" value="T_SNARE_dom"/>
</dbReference>
<feature type="region of interest" description="Disordered" evidence="5">
    <location>
        <begin position="358"/>
        <end position="381"/>
    </location>
</feature>
<keyword evidence="3" id="KW-0807">Transducer</keyword>
<evidence type="ECO:0000259" key="6">
    <source>
        <dbReference type="PROSITE" id="PS50111"/>
    </source>
</evidence>
<dbReference type="PANTHER" id="PTHR32089:SF112">
    <property type="entry name" value="LYSOZYME-LIKE PROTEIN-RELATED"/>
    <property type="match status" value="1"/>
</dbReference>
<feature type="domain" description="T-SNARE coiled-coil homology" evidence="7">
    <location>
        <begin position="453"/>
        <end position="515"/>
    </location>
</feature>
<evidence type="ECO:0000256" key="5">
    <source>
        <dbReference type="SAM" id="MobiDB-lite"/>
    </source>
</evidence>
<organism evidence="9">
    <name type="scientific">mine drainage metagenome</name>
    <dbReference type="NCBI Taxonomy" id="410659"/>
    <lineage>
        <taxon>unclassified sequences</taxon>
        <taxon>metagenomes</taxon>
        <taxon>ecological metagenomes</taxon>
    </lineage>
</organism>
<dbReference type="CDD" id="cd06225">
    <property type="entry name" value="HAMP"/>
    <property type="match status" value="1"/>
</dbReference>
<dbReference type="GO" id="GO:0005886">
    <property type="term" value="C:plasma membrane"/>
    <property type="evidence" value="ECO:0007669"/>
    <property type="project" value="UniProtKB-SubCell"/>
</dbReference>
<dbReference type="PROSITE" id="PS50192">
    <property type="entry name" value="T_SNARE"/>
    <property type="match status" value="1"/>
</dbReference>
<name>A0A1J5Q8K7_9ZZZZ</name>
<keyword evidence="2" id="KW-0472">Membrane</keyword>
<dbReference type="PANTHER" id="PTHR32089">
    <property type="entry name" value="METHYL-ACCEPTING CHEMOTAXIS PROTEIN MCPB"/>
    <property type="match status" value="1"/>
</dbReference>
<dbReference type="PROSITE" id="PS50885">
    <property type="entry name" value="HAMP"/>
    <property type="match status" value="1"/>
</dbReference>
<dbReference type="Pfam" id="PF00015">
    <property type="entry name" value="MCPsignal"/>
    <property type="match status" value="1"/>
</dbReference>
<evidence type="ECO:0000259" key="7">
    <source>
        <dbReference type="PROSITE" id="PS50192"/>
    </source>
</evidence>
<evidence type="ECO:0000256" key="1">
    <source>
        <dbReference type="ARBA" id="ARBA00004429"/>
    </source>
</evidence>
<dbReference type="SMART" id="SM00304">
    <property type="entry name" value="HAMP"/>
    <property type="match status" value="1"/>
</dbReference>
<comment type="similarity">
    <text evidence="4">Belongs to the methyl-accepting chemotaxis (MCP) protein family.</text>
</comment>
<protein>
    <submittedName>
        <fullName evidence="9">Methyl-accepting chemotaxis protein 1</fullName>
    </submittedName>
</protein>
<dbReference type="GO" id="GO:0004888">
    <property type="term" value="F:transmembrane signaling receptor activity"/>
    <property type="evidence" value="ECO:0007669"/>
    <property type="project" value="InterPro"/>
</dbReference>
<sequence length="557" mass="57815">MLRTGLSDYHAAFNKLDEEIKKRQAAFQAMNASGTRLTNTLTTVTLDLGAASEAALPAAQRLEQAVQALRAVAYRYAGALSSGDLDIITAERERVGKELAGVKALPPADPALAKIVAALPAQVEKLLTSADQLVRSAASTEESFTALAKAGIKLGDDAEALRSEYQASGSNAISTAAQIAEDASTAGSIAAVAGEVLAVILAGLITISISTLIKRITRTMSQLADGDLTVEIEGAERRDQIGNMARAVGTFKDNAIRIAEVESEKNRLAAQTEQDRRAGLRELASRLERAVKDIADGVKQSAQRMHDGAATMSGAAERTKTQSSTVAAASEQASANVQTVASAAEELSASIREIGQQAQSSANVARRAAEQAGRTTTTMEGLSRAADRIGEVISLINNVASQTNLLALNATIEAARAGDAGKGFAVVASEVKNLASQTARATEDISAQISSIQSETREAATAIKGIEAVIMEINQIASSTASAVEQQGAATAEIARNVQQAAAGTDEVSSNIAGVLEAAAQTDEHARVALENSNQLSDQADRLWQAVIGFVQDVKAA</sequence>
<dbReference type="InterPro" id="IPR004090">
    <property type="entry name" value="Chemotax_Me-accpt_rcpt"/>
</dbReference>
<evidence type="ECO:0000256" key="3">
    <source>
        <dbReference type="ARBA" id="ARBA00023224"/>
    </source>
</evidence>
<dbReference type="InterPro" id="IPR004089">
    <property type="entry name" value="MCPsignal_dom"/>
</dbReference>
<evidence type="ECO:0000259" key="8">
    <source>
        <dbReference type="PROSITE" id="PS50885"/>
    </source>
</evidence>
<evidence type="ECO:0000313" key="9">
    <source>
        <dbReference type="EMBL" id="OIQ73819.1"/>
    </source>
</evidence>
<dbReference type="EMBL" id="MLJW01002725">
    <property type="protein sequence ID" value="OIQ73819.1"/>
    <property type="molecule type" value="Genomic_DNA"/>
</dbReference>
<dbReference type="AlphaFoldDB" id="A0A1J5Q8K7"/>
<gene>
    <name evidence="9" type="primary">mcp1_6</name>
    <name evidence="9" type="ORF">GALL_445410</name>
</gene>
<keyword evidence="2" id="KW-1003">Cell membrane</keyword>
<reference evidence="9" key="1">
    <citation type="submission" date="2016-10" db="EMBL/GenBank/DDBJ databases">
        <title>Sequence of Gallionella enrichment culture.</title>
        <authorList>
            <person name="Poehlein A."/>
            <person name="Muehling M."/>
            <person name="Daniel R."/>
        </authorList>
    </citation>
    <scope>NUCLEOTIDE SEQUENCE</scope>
</reference>
<dbReference type="InterPro" id="IPR003660">
    <property type="entry name" value="HAMP_dom"/>
</dbReference>
<proteinExistence type="inferred from homology"/>